<sequence>MDGNTIIEQGDLDSDRTRDTSGYGLRQRQSEGHMQIDADHVAQREAEIRSINVLMQRLGPSYSLGGDPYFPGMYPIIYAKVQAQLDNPQPASEYDSDNPDEPEYNLENPAVLESNEENQVVPKHEEDPMEDYDTEGDEDGDDDVYFPMAPINALIDWDVENEWNAMHQEPFVPLTPPPPVEEVEEEPHSDVEDGPPPPPPSQEVVYYEGPSWIPWIGHHADYRVNQRLYINVPNLYPCSWKQLGGPFYFGPVTLLSDCEDGYYSMAAPHGFCRHVAWTFPCHCVSHRRPEAKHRIIPLNSNFNNRRFYDEGTRTVTQYAARFEELVRHAGDLIKTDDAKSRRFEWGLDTSMRGTVMSHDFKTYAQNNNRGYVAKPYYQNNSRPQQQNQLWGSSGLRQGQNQAQNRNKEPVRYFNCQELGHYRSNCPKPPKEGNNNMGNQLHKQIGYGNQNQGGPNHQRSNWNQQQNCPYLNNGNGQGANQGQGDAACS</sequence>
<proteinExistence type="predicted"/>
<name>A0ACB7XN30_9ERIC</name>
<reference evidence="1 2" key="1">
    <citation type="journal article" date="2021" name="Hortic Res">
        <title>High-quality reference genome and annotation aids understanding of berry development for evergreen blueberry (Vaccinium darrowii).</title>
        <authorList>
            <person name="Yu J."/>
            <person name="Hulse-Kemp A.M."/>
            <person name="Babiker E."/>
            <person name="Staton M."/>
        </authorList>
    </citation>
    <scope>NUCLEOTIDE SEQUENCE [LARGE SCALE GENOMIC DNA]</scope>
    <source>
        <strain evidence="2">cv. NJ 8807/NJ 8810</strain>
        <tissue evidence="1">Young leaf</tissue>
    </source>
</reference>
<evidence type="ECO:0000313" key="1">
    <source>
        <dbReference type="EMBL" id="KAH7842305.1"/>
    </source>
</evidence>
<dbReference type="EMBL" id="CM037151">
    <property type="protein sequence ID" value="KAH7842305.1"/>
    <property type="molecule type" value="Genomic_DNA"/>
</dbReference>
<comment type="caution">
    <text evidence="1">The sequence shown here is derived from an EMBL/GenBank/DDBJ whole genome shotgun (WGS) entry which is preliminary data.</text>
</comment>
<accession>A0ACB7XN30</accession>
<gene>
    <name evidence="1" type="ORF">Vadar_003814</name>
</gene>
<keyword evidence="2" id="KW-1185">Reference proteome</keyword>
<organism evidence="1 2">
    <name type="scientific">Vaccinium darrowii</name>
    <dbReference type="NCBI Taxonomy" id="229202"/>
    <lineage>
        <taxon>Eukaryota</taxon>
        <taxon>Viridiplantae</taxon>
        <taxon>Streptophyta</taxon>
        <taxon>Embryophyta</taxon>
        <taxon>Tracheophyta</taxon>
        <taxon>Spermatophyta</taxon>
        <taxon>Magnoliopsida</taxon>
        <taxon>eudicotyledons</taxon>
        <taxon>Gunneridae</taxon>
        <taxon>Pentapetalae</taxon>
        <taxon>asterids</taxon>
        <taxon>Ericales</taxon>
        <taxon>Ericaceae</taxon>
        <taxon>Vaccinioideae</taxon>
        <taxon>Vaccinieae</taxon>
        <taxon>Vaccinium</taxon>
    </lineage>
</organism>
<evidence type="ECO:0000313" key="2">
    <source>
        <dbReference type="Proteomes" id="UP000828048"/>
    </source>
</evidence>
<dbReference type="Proteomes" id="UP000828048">
    <property type="component" value="Chromosome 1"/>
</dbReference>
<protein>
    <submittedName>
        <fullName evidence="1">Uncharacterized protein</fullName>
    </submittedName>
</protein>